<comment type="caution">
    <text evidence="2">The sequence shown here is derived from an EMBL/GenBank/DDBJ whole genome shotgun (WGS) entry which is preliminary data.</text>
</comment>
<evidence type="ECO:0000313" key="2">
    <source>
        <dbReference type="EMBL" id="KAB2766798.1"/>
    </source>
</evidence>
<dbReference type="RefSeq" id="WP_151663896.1">
    <property type="nucleotide sequence ID" value="NZ_WBWS01000016.1"/>
</dbReference>
<dbReference type="Proteomes" id="UP000481876">
    <property type="component" value="Unassembled WGS sequence"/>
</dbReference>
<proteinExistence type="predicted"/>
<feature type="compositionally biased region" description="Acidic residues" evidence="1">
    <location>
        <begin position="115"/>
        <end position="125"/>
    </location>
</feature>
<feature type="region of interest" description="Disordered" evidence="1">
    <location>
        <begin position="102"/>
        <end position="125"/>
    </location>
</feature>
<reference evidence="2 3" key="1">
    <citation type="submission" date="2019-09" db="EMBL/GenBank/DDBJ databases">
        <title>Taxonomic organization of the family Brucellaceae based on a phylogenomic approach.</title>
        <authorList>
            <person name="Leclercq S."/>
            <person name="Cloeckaert A."/>
            <person name="Zygmunt M.S."/>
        </authorList>
    </citation>
    <scope>NUCLEOTIDE SEQUENCE [LARGE SCALE GENOMIC DNA]</scope>
    <source>
        <strain evidence="2 3">LMG 3313</strain>
    </source>
</reference>
<name>A0A6L3Z2Z7_BRUAN</name>
<sequence length="125" mass="13808">MARPRNPLAKAEAEGRNVTHPTRFKGRKEPKAAADIGKAPKWMNADQSKVWNLFCKELPWLNGSHRSLLEIATTIRTRVIANEEVGVQALNLLRQCLGQMGATPSDATKVSMPDSGEEKDDLVDD</sequence>
<accession>A0A6L3Z2Z7</accession>
<evidence type="ECO:0000313" key="3">
    <source>
        <dbReference type="Proteomes" id="UP000481876"/>
    </source>
</evidence>
<feature type="region of interest" description="Disordered" evidence="1">
    <location>
        <begin position="1"/>
        <end position="39"/>
    </location>
</feature>
<evidence type="ECO:0008006" key="4">
    <source>
        <dbReference type="Google" id="ProtNLM"/>
    </source>
</evidence>
<dbReference type="AlphaFoldDB" id="A0A6L3Z2Z7"/>
<protein>
    <recommendedName>
        <fullName evidence="4">Terminase</fullName>
    </recommendedName>
</protein>
<organism evidence="2 3">
    <name type="scientific">Brucella anthropi</name>
    <name type="common">Ochrobactrum anthropi</name>
    <dbReference type="NCBI Taxonomy" id="529"/>
    <lineage>
        <taxon>Bacteria</taxon>
        <taxon>Pseudomonadati</taxon>
        <taxon>Pseudomonadota</taxon>
        <taxon>Alphaproteobacteria</taxon>
        <taxon>Hyphomicrobiales</taxon>
        <taxon>Brucellaceae</taxon>
        <taxon>Brucella/Ochrobactrum group</taxon>
        <taxon>Brucella</taxon>
    </lineage>
</organism>
<gene>
    <name evidence="2" type="ORF">F9L04_16125</name>
</gene>
<dbReference type="EMBL" id="WBWS01000016">
    <property type="protein sequence ID" value="KAB2766798.1"/>
    <property type="molecule type" value="Genomic_DNA"/>
</dbReference>
<evidence type="ECO:0000256" key="1">
    <source>
        <dbReference type="SAM" id="MobiDB-lite"/>
    </source>
</evidence>